<evidence type="ECO:0000256" key="1">
    <source>
        <dbReference type="SAM" id="MobiDB-lite"/>
    </source>
</evidence>
<dbReference type="SUPFAM" id="SSF64182">
    <property type="entry name" value="DHH phosphoesterases"/>
    <property type="match status" value="1"/>
</dbReference>
<feature type="compositionally biased region" description="Basic and acidic residues" evidence="1">
    <location>
        <begin position="381"/>
        <end position="397"/>
    </location>
</feature>
<dbReference type="EMBL" id="CP006771">
    <property type="protein sequence ID" value="AGX89261.1"/>
    <property type="molecule type" value="Genomic_DNA"/>
</dbReference>
<dbReference type="KEGG" id="mpv:PRV_02655"/>
<dbReference type="InterPro" id="IPR001667">
    <property type="entry name" value="DDH_dom"/>
</dbReference>
<dbReference type="Pfam" id="PF02272">
    <property type="entry name" value="DHHA1"/>
    <property type="match status" value="1"/>
</dbReference>
<proteinExistence type="predicted"/>
<organism evidence="4 5">
    <name type="scientific">Mycoplasma parvum str. Indiana</name>
    <dbReference type="NCBI Taxonomy" id="1403316"/>
    <lineage>
        <taxon>Bacteria</taxon>
        <taxon>Bacillati</taxon>
        <taxon>Mycoplasmatota</taxon>
        <taxon>Mollicutes</taxon>
        <taxon>Mycoplasmataceae</taxon>
        <taxon>Mycoplasma</taxon>
    </lineage>
</organism>
<feature type="region of interest" description="Disordered" evidence="1">
    <location>
        <begin position="340"/>
        <end position="433"/>
    </location>
</feature>
<evidence type="ECO:0000259" key="3">
    <source>
        <dbReference type="Pfam" id="PF02272"/>
    </source>
</evidence>
<dbReference type="Gene3D" id="3.10.310.30">
    <property type="match status" value="1"/>
</dbReference>
<dbReference type="STRING" id="1403316.PRV_02655"/>
<accession>U5NCF0</accession>
<protein>
    <recommendedName>
        <fullName evidence="6">Phosphoesterase</fullName>
    </recommendedName>
</protein>
<keyword evidence="5" id="KW-1185">Reference proteome</keyword>
<evidence type="ECO:0000313" key="5">
    <source>
        <dbReference type="Proteomes" id="UP000017119"/>
    </source>
</evidence>
<dbReference type="InterPro" id="IPR051319">
    <property type="entry name" value="Oligoribo/pAp-PDE_c-di-AMP_PDE"/>
</dbReference>
<dbReference type="PANTHER" id="PTHR47618">
    <property type="entry name" value="BIFUNCTIONAL OLIGORIBONUCLEASE AND PAP PHOSPHATASE NRNA"/>
    <property type="match status" value="1"/>
</dbReference>
<evidence type="ECO:0008006" key="6">
    <source>
        <dbReference type="Google" id="ProtNLM"/>
    </source>
</evidence>
<sequence length="433" mass="49163">MERVISQQTKARDFFLKNFQHYVKRFNNIVIFIHERPDGDCLGAGFGMKEVFKTQFPGKSIYVVGSSQGVFPWLRMDFDQLPENFNFSSAMALVVDVSIGERTQMFNEFFKGLGTRKWGAVIRVDHHDVLTDYYTDLSWVDASYAACCCQLLQICDYYQWTINSKAATFFYLGIITDSGSFSNSDVSPRTLVLAAKALRAGADREFLNNNLKRVTLVELKLRGFILSNYKQDEKFAWYLIDKGTVEQFAPYSTSSGLVSTLGHIEDNILWMLFAEVAENTILASFRSLGEFDVRKLAEEFGGGGHVNASGTTLDSLEKVQHVVDRARELVKEFIDNKGKMSKDEERNKLKEEHENKSFPPQRLGLNDEEESTFSTSQKLISEVEKETSGDIVEKVLSSEDEGRDLDYKEFSGSVGLNKSNLDKPKPKKKKVEK</sequence>
<dbReference type="Proteomes" id="UP000017119">
    <property type="component" value="Chromosome"/>
</dbReference>
<dbReference type="PATRIC" id="fig|1403316.3.peg.500"/>
<dbReference type="AlphaFoldDB" id="U5NCF0"/>
<dbReference type="HOGENOM" id="CLU_039720_1_2_14"/>
<dbReference type="Gene3D" id="3.90.1640.10">
    <property type="entry name" value="inorganic pyrophosphatase (n-terminal core)"/>
    <property type="match status" value="1"/>
</dbReference>
<feature type="domain" description="DHHA1" evidence="3">
    <location>
        <begin position="253"/>
        <end position="332"/>
    </location>
</feature>
<name>U5NCF0_9MOLU</name>
<evidence type="ECO:0000313" key="4">
    <source>
        <dbReference type="EMBL" id="AGX89261.1"/>
    </source>
</evidence>
<reference evidence="4 5" key="1">
    <citation type="journal article" date="2013" name="Genome Announc.">
        <title>Genome Sequence of Mycoplasma parvum (Formerly Eperythrozoon parvum), a Diminutive Hemoplasma of the Pig.</title>
        <authorList>
            <person name="do Nascimento N.C."/>
            <person name="Dos Santos A.P."/>
            <person name="Chu Y."/>
            <person name="Guimaraes A.M."/>
            <person name="Pagliaro A."/>
            <person name="Messick J.B."/>
        </authorList>
    </citation>
    <scope>NUCLEOTIDE SEQUENCE [LARGE SCALE GENOMIC DNA]</scope>
    <source>
        <strain evidence="4 5">Indiana</strain>
    </source>
</reference>
<dbReference type="InterPro" id="IPR038763">
    <property type="entry name" value="DHH_sf"/>
</dbReference>
<gene>
    <name evidence="4" type="ORF">PRV_02655</name>
</gene>
<feature type="domain" description="DDH" evidence="2">
    <location>
        <begin position="28"/>
        <end position="174"/>
    </location>
</feature>
<dbReference type="PANTHER" id="PTHR47618:SF1">
    <property type="entry name" value="BIFUNCTIONAL OLIGORIBONUCLEASE AND PAP PHOSPHATASE NRNA"/>
    <property type="match status" value="1"/>
</dbReference>
<dbReference type="GO" id="GO:0003676">
    <property type="term" value="F:nucleic acid binding"/>
    <property type="evidence" value="ECO:0007669"/>
    <property type="project" value="InterPro"/>
</dbReference>
<dbReference type="Pfam" id="PF01368">
    <property type="entry name" value="DHH"/>
    <property type="match status" value="1"/>
</dbReference>
<dbReference type="InterPro" id="IPR003156">
    <property type="entry name" value="DHHA1_dom"/>
</dbReference>
<evidence type="ECO:0000259" key="2">
    <source>
        <dbReference type="Pfam" id="PF01368"/>
    </source>
</evidence>
<feature type="compositionally biased region" description="Basic and acidic residues" evidence="1">
    <location>
        <begin position="340"/>
        <end position="356"/>
    </location>
</feature>